<evidence type="ECO:0000313" key="1">
    <source>
        <dbReference type="EMBL" id="MFI1966722.1"/>
    </source>
</evidence>
<sequence>MGSLAGVWTGHALEVDPRIREFNADPAAYIEQRAETLRSGDFDKEQAELIRQRRQRARAAVRRVLRHLRKAA</sequence>
<comment type="caution">
    <text evidence="1">The sequence shown here is derived from an EMBL/GenBank/DDBJ whole genome shotgun (WGS) entry which is preliminary data.</text>
</comment>
<name>A0ABW7UYL2_9ACTN</name>
<dbReference type="EMBL" id="JBIRWE010000011">
    <property type="protein sequence ID" value="MFI1966722.1"/>
    <property type="molecule type" value="Genomic_DNA"/>
</dbReference>
<organism evidence="1 2">
    <name type="scientific">Streptomyces pathocidini</name>
    <dbReference type="NCBI Taxonomy" id="1650571"/>
    <lineage>
        <taxon>Bacteria</taxon>
        <taxon>Bacillati</taxon>
        <taxon>Actinomycetota</taxon>
        <taxon>Actinomycetes</taxon>
        <taxon>Kitasatosporales</taxon>
        <taxon>Streptomycetaceae</taxon>
        <taxon>Streptomyces</taxon>
    </lineage>
</organism>
<protein>
    <submittedName>
        <fullName evidence="1">Uncharacterized protein</fullName>
    </submittedName>
</protein>
<reference evidence="1 2" key="1">
    <citation type="submission" date="2024-10" db="EMBL/GenBank/DDBJ databases">
        <title>The Natural Products Discovery Center: Release of the First 8490 Sequenced Strains for Exploring Actinobacteria Biosynthetic Diversity.</title>
        <authorList>
            <person name="Kalkreuter E."/>
            <person name="Kautsar S.A."/>
            <person name="Yang D."/>
            <person name="Bader C.D."/>
            <person name="Teijaro C.N."/>
            <person name="Fluegel L."/>
            <person name="Davis C.M."/>
            <person name="Simpson J.R."/>
            <person name="Lauterbach L."/>
            <person name="Steele A.D."/>
            <person name="Gui C."/>
            <person name="Meng S."/>
            <person name="Li G."/>
            <person name="Viehrig K."/>
            <person name="Ye F."/>
            <person name="Su P."/>
            <person name="Kiefer A.F."/>
            <person name="Nichols A."/>
            <person name="Cepeda A.J."/>
            <person name="Yan W."/>
            <person name="Fan B."/>
            <person name="Jiang Y."/>
            <person name="Adhikari A."/>
            <person name="Zheng C.-J."/>
            <person name="Schuster L."/>
            <person name="Cowan T.M."/>
            <person name="Smanski M.J."/>
            <person name="Chevrette M.G."/>
            <person name="De Carvalho L.P.S."/>
            <person name="Shen B."/>
        </authorList>
    </citation>
    <scope>NUCLEOTIDE SEQUENCE [LARGE SCALE GENOMIC DNA]</scope>
    <source>
        <strain evidence="1 2">NPDC020327</strain>
    </source>
</reference>
<proteinExistence type="predicted"/>
<keyword evidence="2" id="KW-1185">Reference proteome</keyword>
<accession>A0ABW7UYL2</accession>
<evidence type="ECO:0000313" key="2">
    <source>
        <dbReference type="Proteomes" id="UP001611548"/>
    </source>
</evidence>
<dbReference type="RefSeq" id="WP_157859274.1">
    <property type="nucleotide sequence ID" value="NZ_JBEZHZ010000076.1"/>
</dbReference>
<dbReference type="Proteomes" id="UP001611548">
    <property type="component" value="Unassembled WGS sequence"/>
</dbReference>
<gene>
    <name evidence="1" type="ORF">ACH429_21850</name>
</gene>